<keyword evidence="1" id="KW-0175">Coiled coil</keyword>
<gene>
    <name evidence="3" type="ORF">K491DRAFT_714223</name>
</gene>
<evidence type="ECO:0000313" key="3">
    <source>
        <dbReference type="EMBL" id="KAF2657760.1"/>
    </source>
</evidence>
<feature type="region of interest" description="Disordered" evidence="2">
    <location>
        <begin position="518"/>
        <end position="552"/>
    </location>
</feature>
<feature type="region of interest" description="Disordered" evidence="2">
    <location>
        <begin position="1"/>
        <end position="86"/>
    </location>
</feature>
<name>A0A6A6TD60_9PLEO</name>
<dbReference type="AlphaFoldDB" id="A0A6A6TD60"/>
<evidence type="ECO:0000256" key="1">
    <source>
        <dbReference type="SAM" id="Coils"/>
    </source>
</evidence>
<proteinExistence type="predicted"/>
<organism evidence="3 4">
    <name type="scientific">Lophiostoma macrostomum CBS 122681</name>
    <dbReference type="NCBI Taxonomy" id="1314788"/>
    <lineage>
        <taxon>Eukaryota</taxon>
        <taxon>Fungi</taxon>
        <taxon>Dikarya</taxon>
        <taxon>Ascomycota</taxon>
        <taxon>Pezizomycotina</taxon>
        <taxon>Dothideomycetes</taxon>
        <taxon>Pleosporomycetidae</taxon>
        <taxon>Pleosporales</taxon>
        <taxon>Lophiostomataceae</taxon>
        <taxon>Lophiostoma</taxon>
    </lineage>
</organism>
<reference evidence="3" key="1">
    <citation type="journal article" date="2020" name="Stud. Mycol.">
        <title>101 Dothideomycetes genomes: a test case for predicting lifestyles and emergence of pathogens.</title>
        <authorList>
            <person name="Haridas S."/>
            <person name="Albert R."/>
            <person name="Binder M."/>
            <person name="Bloem J."/>
            <person name="Labutti K."/>
            <person name="Salamov A."/>
            <person name="Andreopoulos B."/>
            <person name="Baker S."/>
            <person name="Barry K."/>
            <person name="Bills G."/>
            <person name="Bluhm B."/>
            <person name="Cannon C."/>
            <person name="Castanera R."/>
            <person name="Culley D."/>
            <person name="Daum C."/>
            <person name="Ezra D."/>
            <person name="Gonzalez J."/>
            <person name="Henrissat B."/>
            <person name="Kuo A."/>
            <person name="Liang C."/>
            <person name="Lipzen A."/>
            <person name="Lutzoni F."/>
            <person name="Magnuson J."/>
            <person name="Mondo S."/>
            <person name="Nolan M."/>
            <person name="Ohm R."/>
            <person name="Pangilinan J."/>
            <person name="Park H.-J."/>
            <person name="Ramirez L."/>
            <person name="Alfaro M."/>
            <person name="Sun H."/>
            <person name="Tritt A."/>
            <person name="Yoshinaga Y."/>
            <person name="Zwiers L.-H."/>
            <person name="Turgeon B."/>
            <person name="Goodwin S."/>
            <person name="Spatafora J."/>
            <person name="Crous P."/>
            <person name="Grigoriev I."/>
        </authorList>
    </citation>
    <scope>NUCLEOTIDE SEQUENCE</scope>
    <source>
        <strain evidence="3">CBS 122681</strain>
    </source>
</reference>
<accession>A0A6A6TD60</accession>
<sequence length="552" mass="62317">MSASRRSAHEDCGEYGTQPEGTFVRPNPVRRSELDMSEKQKRKEREQKFGRVEKGEDRGLISSRKPSVVGSEGSGAPSGNSRGSLASRVTRGGIHQALNMMQTLPPSTVTPSMTTFLPSAMSGMQHGSVNSAGLVPGSGLAETISSDPSAPGQMRTGKWRRKKWYHFKRGDVVRFYMVQEEQNCDPPRYVGNEELVPREGLVDLIPNAQIAGFVKLRYGIIIEVHVTHAVILPLHSYEESGLAKRPRYQHYQFANVRFELDVTYQKQSTSIPDEWTLSIADTPEFGWRPNELTVLRLATPVCKQLDTRMWVVGRLTPDSRNRCSIMYARSRTIGTLPARYCPWAAADNPWLLGMDSLPSHQMPKKWQRDSIDEMDVDYPGDNNDPPYTKYMTDLCDRSLDPVSISAIEAIRIKRNDALEDISSTHKPWVIASETYTVAQKAAVSVREAFDEEESRYAKNAPGTYDVLAHMNSLETLRIERKEAEEQFSQAIEIFTFLQKEIDKAWKAFYQADKELEDAEASARNAPSNEVVLDNRSSRYDRGQPGAKRQRMT</sequence>
<keyword evidence="4" id="KW-1185">Reference proteome</keyword>
<evidence type="ECO:0000256" key="2">
    <source>
        <dbReference type="SAM" id="MobiDB-lite"/>
    </source>
</evidence>
<dbReference type="Proteomes" id="UP000799324">
    <property type="component" value="Unassembled WGS sequence"/>
</dbReference>
<feature type="coiled-coil region" evidence="1">
    <location>
        <begin position="466"/>
        <end position="493"/>
    </location>
</feature>
<evidence type="ECO:0000313" key="4">
    <source>
        <dbReference type="Proteomes" id="UP000799324"/>
    </source>
</evidence>
<feature type="compositionally biased region" description="Basic and acidic residues" evidence="2">
    <location>
        <begin position="30"/>
        <end position="59"/>
    </location>
</feature>
<dbReference type="EMBL" id="MU004322">
    <property type="protein sequence ID" value="KAF2657760.1"/>
    <property type="molecule type" value="Genomic_DNA"/>
</dbReference>
<protein>
    <submittedName>
        <fullName evidence="3">Uncharacterized protein</fullName>
    </submittedName>
</protein>